<feature type="domain" description="Protein kinase" evidence="7">
    <location>
        <begin position="21"/>
        <end position="300"/>
    </location>
</feature>
<dbReference type="AlphaFoldDB" id="A0A1L9BGE9"/>
<dbReference type="GO" id="GO:0004674">
    <property type="term" value="F:protein serine/threonine kinase activity"/>
    <property type="evidence" value="ECO:0007669"/>
    <property type="project" value="TreeGrafter"/>
</dbReference>
<dbReference type="Proteomes" id="UP000182229">
    <property type="component" value="Unassembled WGS sequence"/>
</dbReference>
<dbReference type="SUPFAM" id="SSF52540">
    <property type="entry name" value="P-loop containing nucleoside triphosphate hydrolases"/>
    <property type="match status" value="1"/>
</dbReference>
<dbReference type="Gene3D" id="1.10.510.10">
    <property type="entry name" value="Transferase(Phosphotransferase) domain 1"/>
    <property type="match status" value="1"/>
</dbReference>
<evidence type="ECO:0000259" key="7">
    <source>
        <dbReference type="PROSITE" id="PS50011"/>
    </source>
</evidence>
<dbReference type="Pfam" id="PF00069">
    <property type="entry name" value="Pkinase"/>
    <property type="match status" value="1"/>
</dbReference>
<proteinExistence type="predicted"/>
<evidence type="ECO:0000256" key="5">
    <source>
        <dbReference type="SAM" id="Coils"/>
    </source>
</evidence>
<keyword evidence="2" id="KW-0547">Nucleotide-binding</keyword>
<evidence type="ECO:0000313" key="9">
    <source>
        <dbReference type="Proteomes" id="UP000182229"/>
    </source>
</evidence>
<dbReference type="CDD" id="cd14014">
    <property type="entry name" value="STKc_PknB_like"/>
    <property type="match status" value="1"/>
</dbReference>
<evidence type="ECO:0000313" key="8">
    <source>
        <dbReference type="EMBL" id="OJH41364.1"/>
    </source>
</evidence>
<name>A0A1L9BGE9_9BACT</name>
<reference evidence="8 9" key="2">
    <citation type="submission" date="2016-12" db="EMBL/GenBank/DDBJ databases">
        <title>Draft Genome Sequence of Cystobacter ferrugineus Strain Cbfe23.</title>
        <authorList>
            <person name="Akbar S."/>
            <person name="Dowd S.E."/>
            <person name="Stevens D.C."/>
        </authorList>
    </citation>
    <scope>NUCLEOTIDE SEQUENCE [LARGE SCALE GENOMIC DNA]</scope>
    <source>
        <strain evidence="8 9">Cbfe23</strain>
    </source>
</reference>
<keyword evidence="9" id="KW-1185">Reference proteome</keyword>
<keyword evidence="6" id="KW-0812">Transmembrane</keyword>
<gene>
    <name evidence="8" type="ORF">BON30_10905</name>
</gene>
<dbReference type="STRING" id="83449.BON30_10905"/>
<sequence>MTPAPSRNPSSIQPGLRLQHYELIRELSGRGMGQSYLARDTRLGRRVTLKLLPTRDDGLTQHVLAEARAIARCAHENIATVHDVGQYEDGPFLVLEHLQGQSLREHTHEQRLSSVRAVELMVPVIRALACAHAQGLVHHALTPENIVVTDSGTIKVLDFGMTRMFQAGEPWEGASGEALAGGLLDDDGKDLTCRGTLPSTLEYLSPEQWGQDGPVDHLTDIWAVGIILFELLAGQHPLGPLRGPELAVTARLDLRLPPLRTLAPGLPRELAAAVDRCLLKSRDQRCPDAPTLLRALEPFLPKRFNPEPRLDTTPYVGLAPFQEADADRFFGRTREIATLVHRLHYQPMVTVAGPASSGKTSLVLAGLLPTLKRSGTPWETFVLRPGADPLAALAQVVEPLVGSSQSIEQDLQEQFQRVERLRLEPGYVGRVLRDSARRQPRKILLVVDQLEELYTRVPDARERAAFTACLAGLADDATSPIRVVLCVRSNFLDRVPEDERFMAELAQGIFFLGAPTRDGLHDALVRPAELAGYRFETPSLVDDMLAHLETTQGALPLMQFAATWLWESRDTRDKLLTRDALEAMGGITHALASHADRVLAGLSARERALTRTLSMRLVTPERTRALVMMQELCELTDDPAEPRRLIEHLVRARLLVLHSGGDESDTAVELVHESLIHDWPTLRHWLDEGLEDTTFLKHLSQAARQWQESGRARRLLWRGEWVEEARRFQRRAHGAMSALQRDFLEAVFTHEQRRLRRARALLVGGMTLLGLVLLALALVLLREARTEAEYQAAAARAAEEMAQGAETLARDAQAQAHAAEKRALRDLAELQARELKRSKEQVAQEEAHRRLALAHEALRLTHEEWVAAVRRERAALTTIERLRGSRGSARVREARREAIRAGRKLDALLQREQTRSAPLVQRGKGR</sequence>
<organism evidence="8 9">
    <name type="scientific">Cystobacter ferrugineus</name>
    <dbReference type="NCBI Taxonomy" id="83449"/>
    <lineage>
        <taxon>Bacteria</taxon>
        <taxon>Pseudomonadati</taxon>
        <taxon>Myxococcota</taxon>
        <taxon>Myxococcia</taxon>
        <taxon>Myxococcales</taxon>
        <taxon>Cystobacterineae</taxon>
        <taxon>Archangiaceae</taxon>
        <taxon>Cystobacter</taxon>
    </lineage>
</organism>
<dbReference type="InterPro" id="IPR000719">
    <property type="entry name" value="Prot_kinase_dom"/>
</dbReference>
<evidence type="ECO:0000256" key="1">
    <source>
        <dbReference type="ARBA" id="ARBA00022679"/>
    </source>
</evidence>
<dbReference type="InterPro" id="IPR049052">
    <property type="entry name" value="nSTAND1"/>
</dbReference>
<keyword evidence="6" id="KW-0472">Membrane</keyword>
<evidence type="ECO:0000256" key="4">
    <source>
        <dbReference type="ARBA" id="ARBA00022840"/>
    </source>
</evidence>
<keyword evidence="1" id="KW-0808">Transferase</keyword>
<keyword evidence="3" id="KW-0418">Kinase</keyword>
<dbReference type="EMBL" id="MPIN01000002">
    <property type="protein sequence ID" value="OJH41364.1"/>
    <property type="molecule type" value="Genomic_DNA"/>
</dbReference>
<dbReference type="PROSITE" id="PS50011">
    <property type="entry name" value="PROTEIN_KINASE_DOM"/>
    <property type="match status" value="1"/>
</dbReference>
<dbReference type="GO" id="GO:0005524">
    <property type="term" value="F:ATP binding"/>
    <property type="evidence" value="ECO:0007669"/>
    <property type="project" value="UniProtKB-KW"/>
</dbReference>
<keyword evidence="4" id="KW-0067">ATP-binding</keyword>
<dbReference type="Pfam" id="PF20703">
    <property type="entry name" value="nSTAND1"/>
    <property type="match status" value="1"/>
</dbReference>
<accession>A0A1L9BGE9</accession>
<reference evidence="9" key="1">
    <citation type="submission" date="2016-11" db="EMBL/GenBank/DDBJ databases">
        <authorList>
            <person name="Shukria A."/>
            <person name="Stevens D.C."/>
        </authorList>
    </citation>
    <scope>NUCLEOTIDE SEQUENCE [LARGE SCALE GENOMIC DNA]</scope>
    <source>
        <strain evidence="9">Cbfe23</strain>
    </source>
</reference>
<dbReference type="OrthoDB" id="5476619at2"/>
<feature type="coiled-coil region" evidence="5">
    <location>
        <begin position="795"/>
        <end position="848"/>
    </location>
</feature>
<protein>
    <submittedName>
        <fullName evidence="8">AAA family ATPase</fullName>
    </submittedName>
</protein>
<keyword evidence="6" id="KW-1133">Transmembrane helix</keyword>
<evidence type="ECO:0000256" key="2">
    <source>
        <dbReference type="ARBA" id="ARBA00022741"/>
    </source>
</evidence>
<dbReference type="SUPFAM" id="SSF56112">
    <property type="entry name" value="Protein kinase-like (PK-like)"/>
    <property type="match status" value="1"/>
</dbReference>
<comment type="caution">
    <text evidence="8">The sequence shown here is derived from an EMBL/GenBank/DDBJ whole genome shotgun (WGS) entry which is preliminary data.</text>
</comment>
<dbReference type="PANTHER" id="PTHR43289">
    <property type="entry name" value="MITOGEN-ACTIVATED PROTEIN KINASE KINASE KINASE 20-RELATED"/>
    <property type="match status" value="1"/>
</dbReference>
<dbReference type="Gene3D" id="3.40.50.300">
    <property type="entry name" value="P-loop containing nucleotide triphosphate hydrolases"/>
    <property type="match status" value="1"/>
</dbReference>
<dbReference type="Gene3D" id="3.30.200.20">
    <property type="entry name" value="Phosphorylase Kinase, domain 1"/>
    <property type="match status" value="1"/>
</dbReference>
<keyword evidence="5" id="KW-0175">Coiled coil</keyword>
<evidence type="ECO:0000256" key="3">
    <source>
        <dbReference type="ARBA" id="ARBA00022777"/>
    </source>
</evidence>
<dbReference type="PANTHER" id="PTHR43289:SF6">
    <property type="entry name" value="SERINE_THREONINE-PROTEIN KINASE NEKL-3"/>
    <property type="match status" value="1"/>
</dbReference>
<dbReference type="InterPro" id="IPR011009">
    <property type="entry name" value="Kinase-like_dom_sf"/>
</dbReference>
<evidence type="ECO:0000256" key="6">
    <source>
        <dbReference type="SAM" id="Phobius"/>
    </source>
</evidence>
<dbReference type="InterPro" id="IPR027417">
    <property type="entry name" value="P-loop_NTPase"/>
</dbReference>
<dbReference type="RefSeq" id="WP_071897890.1">
    <property type="nucleotide sequence ID" value="NZ_MPIN01000002.1"/>
</dbReference>
<feature type="transmembrane region" description="Helical" evidence="6">
    <location>
        <begin position="760"/>
        <end position="781"/>
    </location>
</feature>